<evidence type="ECO:0000256" key="2">
    <source>
        <dbReference type="ARBA" id="ARBA00022723"/>
    </source>
</evidence>
<proteinExistence type="predicted"/>
<evidence type="ECO:0000259" key="6">
    <source>
        <dbReference type="Pfam" id="PF02754"/>
    </source>
</evidence>
<feature type="non-terminal residue" evidence="7">
    <location>
        <position position="74"/>
    </location>
</feature>
<dbReference type="GO" id="GO:0051539">
    <property type="term" value="F:4 iron, 4 sulfur cluster binding"/>
    <property type="evidence" value="ECO:0007669"/>
    <property type="project" value="UniProtKB-KW"/>
</dbReference>
<gene>
    <name evidence="7" type="ORF">F0L68_41960</name>
</gene>
<protein>
    <submittedName>
        <fullName evidence="7">Fe-S oxidoreductase</fullName>
    </submittedName>
</protein>
<comment type="caution">
    <text evidence="7">The sequence shown here is derived from an EMBL/GenBank/DDBJ whole genome shotgun (WGS) entry which is preliminary data.</text>
</comment>
<dbReference type="GO" id="GO:0046872">
    <property type="term" value="F:metal ion binding"/>
    <property type="evidence" value="ECO:0007669"/>
    <property type="project" value="UniProtKB-KW"/>
</dbReference>
<accession>A0A5B2V837</accession>
<dbReference type="GO" id="GO:0016491">
    <property type="term" value="F:oxidoreductase activity"/>
    <property type="evidence" value="ECO:0007669"/>
    <property type="project" value="UniProtKB-KW"/>
</dbReference>
<dbReference type="PANTHER" id="PTHR43255:SF1">
    <property type="entry name" value="IRON-SULFUR-BINDING OXIDOREDUCTASE FADF-RELATED"/>
    <property type="match status" value="1"/>
</dbReference>
<dbReference type="Proteomes" id="UP000323454">
    <property type="component" value="Unassembled WGS sequence"/>
</dbReference>
<keyword evidence="4" id="KW-0408">Iron</keyword>
<dbReference type="EMBL" id="VUOB01000442">
    <property type="protein sequence ID" value="KAA2235131.1"/>
    <property type="molecule type" value="Genomic_DNA"/>
</dbReference>
<dbReference type="GO" id="GO:0005886">
    <property type="term" value="C:plasma membrane"/>
    <property type="evidence" value="ECO:0007669"/>
    <property type="project" value="TreeGrafter"/>
</dbReference>
<evidence type="ECO:0000256" key="5">
    <source>
        <dbReference type="ARBA" id="ARBA00023014"/>
    </source>
</evidence>
<dbReference type="InterPro" id="IPR004017">
    <property type="entry name" value="Cys_rich_dom"/>
</dbReference>
<feature type="domain" description="Cysteine-rich" evidence="6">
    <location>
        <begin position="2"/>
        <end position="57"/>
    </location>
</feature>
<feature type="non-terminal residue" evidence="7">
    <location>
        <position position="1"/>
    </location>
</feature>
<evidence type="ECO:0000313" key="7">
    <source>
        <dbReference type="EMBL" id="KAA2235131.1"/>
    </source>
</evidence>
<evidence type="ECO:0000256" key="4">
    <source>
        <dbReference type="ARBA" id="ARBA00023004"/>
    </source>
</evidence>
<dbReference type="InterPro" id="IPR051460">
    <property type="entry name" value="HdrC_iron-sulfur_subunit"/>
</dbReference>
<name>A0A5B2V837_9PSEU</name>
<keyword evidence="3" id="KW-0560">Oxidoreductase</keyword>
<evidence type="ECO:0000256" key="1">
    <source>
        <dbReference type="ARBA" id="ARBA00022485"/>
    </source>
</evidence>
<reference evidence="7 8" key="2">
    <citation type="submission" date="2019-09" db="EMBL/GenBank/DDBJ databases">
        <authorList>
            <person name="Jin C."/>
        </authorList>
    </citation>
    <scope>NUCLEOTIDE SEQUENCE [LARGE SCALE GENOMIC DNA]</scope>
    <source>
        <strain evidence="7 8">AN110305</strain>
    </source>
</reference>
<organism evidence="7 8">
    <name type="scientific">Solihabitans fulvus</name>
    <dbReference type="NCBI Taxonomy" id="1892852"/>
    <lineage>
        <taxon>Bacteria</taxon>
        <taxon>Bacillati</taxon>
        <taxon>Actinomycetota</taxon>
        <taxon>Actinomycetes</taxon>
        <taxon>Pseudonocardiales</taxon>
        <taxon>Pseudonocardiaceae</taxon>
        <taxon>Solihabitans</taxon>
    </lineage>
</organism>
<evidence type="ECO:0000313" key="8">
    <source>
        <dbReference type="Proteomes" id="UP000323454"/>
    </source>
</evidence>
<reference evidence="7 8" key="1">
    <citation type="submission" date="2019-09" db="EMBL/GenBank/DDBJ databases">
        <title>Goodfellowia gen. nov., a new genus of the Pseudonocardineae related to Actinoalloteichus, containing Goodfellowia coeruleoviolacea gen. nov., comb. nov. gen. nov., comb. nov.</title>
        <authorList>
            <person name="Labeda D."/>
        </authorList>
    </citation>
    <scope>NUCLEOTIDE SEQUENCE [LARGE SCALE GENOMIC DNA]</scope>
    <source>
        <strain evidence="7 8">AN110305</strain>
    </source>
</reference>
<sequence length="74" mass="8139">AEMPRHADRSLCCGAGGARMWMEEKIGKRINLERVDEAIATEAETIVTGCPFCRVMLTDGLDQRQSEAVATNVE</sequence>
<keyword evidence="5" id="KW-0411">Iron-sulfur</keyword>
<dbReference type="AlphaFoldDB" id="A0A5B2V837"/>
<dbReference type="PANTHER" id="PTHR43255">
    <property type="entry name" value="IRON-SULFUR-BINDING OXIDOREDUCTASE FADF-RELATED-RELATED"/>
    <property type="match status" value="1"/>
</dbReference>
<dbReference type="RefSeq" id="WP_276313929.1">
    <property type="nucleotide sequence ID" value="NZ_VUOB01000442.1"/>
</dbReference>
<keyword evidence="1" id="KW-0004">4Fe-4S</keyword>
<keyword evidence="2" id="KW-0479">Metal-binding</keyword>
<evidence type="ECO:0000256" key="3">
    <source>
        <dbReference type="ARBA" id="ARBA00023002"/>
    </source>
</evidence>
<dbReference type="Pfam" id="PF02754">
    <property type="entry name" value="CCG"/>
    <property type="match status" value="1"/>
</dbReference>
<keyword evidence="8" id="KW-1185">Reference proteome</keyword>